<accession>A0A7W8K2C2</accession>
<evidence type="ECO:0000313" key="2">
    <source>
        <dbReference type="EMBL" id="MBB5366288.1"/>
    </source>
</evidence>
<name>A0A7W8K2C2_9DEIO</name>
<dbReference type="InterPro" id="IPR035897">
    <property type="entry name" value="Toll_tir_struct_dom_sf"/>
</dbReference>
<gene>
    <name evidence="2" type="ORF">HNQ08_005417</name>
</gene>
<protein>
    <recommendedName>
        <fullName evidence="1">TIR domain-containing protein</fullName>
    </recommendedName>
</protein>
<organism evidence="2 3">
    <name type="scientific">Deinococcus humi</name>
    <dbReference type="NCBI Taxonomy" id="662880"/>
    <lineage>
        <taxon>Bacteria</taxon>
        <taxon>Thermotogati</taxon>
        <taxon>Deinococcota</taxon>
        <taxon>Deinococci</taxon>
        <taxon>Deinococcales</taxon>
        <taxon>Deinococcaceae</taxon>
        <taxon>Deinococcus</taxon>
    </lineage>
</organism>
<dbReference type="Proteomes" id="UP000552709">
    <property type="component" value="Unassembled WGS sequence"/>
</dbReference>
<dbReference type="AlphaFoldDB" id="A0A7W8K2C2"/>
<evidence type="ECO:0000313" key="3">
    <source>
        <dbReference type="Proteomes" id="UP000552709"/>
    </source>
</evidence>
<keyword evidence="3" id="KW-1185">Reference proteome</keyword>
<dbReference type="EMBL" id="JACHFL010000034">
    <property type="protein sequence ID" value="MBB5366288.1"/>
    <property type="molecule type" value="Genomic_DNA"/>
</dbReference>
<dbReference type="RefSeq" id="WP_184138194.1">
    <property type="nucleotide sequence ID" value="NZ_JACHFL010000034.1"/>
</dbReference>
<dbReference type="Pfam" id="PF13676">
    <property type="entry name" value="TIR_2"/>
    <property type="match status" value="1"/>
</dbReference>
<evidence type="ECO:0000259" key="1">
    <source>
        <dbReference type="Pfam" id="PF13676"/>
    </source>
</evidence>
<dbReference type="Gene3D" id="3.40.50.10140">
    <property type="entry name" value="Toll/interleukin-1 receptor homology (TIR) domain"/>
    <property type="match status" value="1"/>
</dbReference>
<dbReference type="SUPFAM" id="SSF52200">
    <property type="entry name" value="Toll/Interleukin receptor TIR domain"/>
    <property type="match status" value="1"/>
</dbReference>
<reference evidence="2 3" key="1">
    <citation type="submission" date="2020-08" db="EMBL/GenBank/DDBJ databases">
        <title>Genomic Encyclopedia of Type Strains, Phase IV (KMG-IV): sequencing the most valuable type-strain genomes for metagenomic binning, comparative biology and taxonomic classification.</title>
        <authorList>
            <person name="Goeker M."/>
        </authorList>
    </citation>
    <scope>NUCLEOTIDE SEQUENCE [LARGE SCALE GENOMIC DNA]</scope>
    <source>
        <strain evidence="2 3">DSM 27939</strain>
    </source>
</reference>
<dbReference type="InterPro" id="IPR000157">
    <property type="entry name" value="TIR_dom"/>
</dbReference>
<comment type="caution">
    <text evidence="2">The sequence shown here is derived from an EMBL/GenBank/DDBJ whole genome shotgun (WGS) entry which is preliminary data.</text>
</comment>
<dbReference type="GO" id="GO:0007165">
    <property type="term" value="P:signal transduction"/>
    <property type="evidence" value="ECO:0007669"/>
    <property type="project" value="InterPro"/>
</dbReference>
<sequence>MTRSGYKKPAKPVLFISHYAKEKDVALALQQTLDRAFLGSFEVFVSSDTASITMGADFDTTIRDALKRAFYGLCLFTPESLKRPWINIEFGALWYAEKPAVPVCFGGQSVGTLPPPYSSKNGLDATNVDALNKLVANIAKERDLGPPTIDWTPFITVVKAFNDRATHPWTGTDVERQVFMALYADVYDAELQEPFYPQWDQVDVPTLAAQLRLTPKQVEDAFEILVEQKLIQGSIGYGGALVALDWTQPGWAQYVRMVHTDWSDVQQRIRTAVNGHPDHVDAMTMAAQLRLGYWPVALALYEWKAAGLVTLSESSAGVSIVWRSPRLARPDPA</sequence>
<proteinExistence type="predicted"/>
<feature type="domain" description="TIR" evidence="1">
    <location>
        <begin position="15"/>
        <end position="126"/>
    </location>
</feature>